<evidence type="ECO:0000256" key="2">
    <source>
        <dbReference type="ARBA" id="ARBA00023125"/>
    </source>
</evidence>
<protein>
    <recommendedName>
        <fullName evidence="4">HTH marR-type domain-containing protein</fullName>
    </recommendedName>
</protein>
<feature type="domain" description="HTH marR-type" evidence="4">
    <location>
        <begin position="6"/>
        <end position="143"/>
    </location>
</feature>
<dbReference type="SUPFAM" id="SSF46785">
    <property type="entry name" value="Winged helix' DNA-binding domain"/>
    <property type="match status" value="1"/>
</dbReference>
<dbReference type="EMBL" id="MFGW01000132">
    <property type="protein sequence ID" value="OGF64705.1"/>
    <property type="molecule type" value="Genomic_DNA"/>
</dbReference>
<dbReference type="AlphaFoldDB" id="A0A1F5VMR2"/>
<dbReference type="InterPro" id="IPR036388">
    <property type="entry name" value="WH-like_DNA-bd_sf"/>
</dbReference>
<evidence type="ECO:0000313" key="5">
    <source>
        <dbReference type="EMBL" id="OGF64705.1"/>
    </source>
</evidence>
<evidence type="ECO:0000256" key="3">
    <source>
        <dbReference type="ARBA" id="ARBA00023163"/>
    </source>
</evidence>
<keyword evidence="2" id="KW-0238">DNA-binding</keyword>
<dbReference type="SMART" id="SM00347">
    <property type="entry name" value="HTH_MARR"/>
    <property type="match status" value="1"/>
</dbReference>
<dbReference type="PROSITE" id="PS50995">
    <property type="entry name" value="HTH_MARR_2"/>
    <property type="match status" value="1"/>
</dbReference>
<evidence type="ECO:0000313" key="6">
    <source>
        <dbReference type="Proteomes" id="UP000178943"/>
    </source>
</evidence>
<gene>
    <name evidence="5" type="ORF">A2Y62_14710</name>
</gene>
<dbReference type="STRING" id="1817863.A2Y62_14710"/>
<sequence>MNNSIDEKIIKALEKLSLVIRTLLWDKTKQIGLSPIQIQFILFLVFHPDYETKVSTLAAEFNLTPATVSDAIRILTKKKLLMKIIPAHDKRIHYLKLTKKGTNLAREISSWQDSFLNQLHLFPDQQKEEAALFLMELITSLQKNGIIKIARMCISCEHFQKKARSTHQTTHYCKLTERYFSDSEITIDCSYYKNTAS</sequence>
<comment type="caution">
    <text evidence="5">The sequence shown here is derived from an EMBL/GenBank/DDBJ whole genome shotgun (WGS) entry which is preliminary data.</text>
</comment>
<evidence type="ECO:0000259" key="4">
    <source>
        <dbReference type="PROSITE" id="PS50995"/>
    </source>
</evidence>
<dbReference type="InterPro" id="IPR036390">
    <property type="entry name" value="WH_DNA-bd_sf"/>
</dbReference>
<reference evidence="5 6" key="1">
    <citation type="journal article" date="2016" name="Nat. Commun.">
        <title>Thousands of microbial genomes shed light on interconnected biogeochemical processes in an aquifer system.</title>
        <authorList>
            <person name="Anantharaman K."/>
            <person name="Brown C.T."/>
            <person name="Hug L.A."/>
            <person name="Sharon I."/>
            <person name="Castelle C.J."/>
            <person name="Probst A.J."/>
            <person name="Thomas B.C."/>
            <person name="Singh A."/>
            <person name="Wilkins M.J."/>
            <person name="Karaoz U."/>
            <person name="Brodie E.L."/>
            <person name="Williams K.H."/>
            <person name="Hubbard S.S."/>
            <person name="Banfield J.F."/>
        </authorList>
    </citation>
    <scope>NUCLEOTIDE SEQUENCE [LARGE SCALE GENOMIC DNA]</scope>
</reference>
<dbReference type="InterPro" id="IPR000835">
    <property type="entry name" value="HTH_MarR-typ"/>
</dbReference>
<organism evidence="5 6">
    <name type="scientific">Candidatus Fischerbacteria bacterium RBG_13_37_8</name>
    <dbReference type="NCBI Taxonomy" id="1817863"/>
    <lineage>
        <taxon>Bacteria</taxon>
        <taxon>Candidatus Fischeribacteriota</taxon>
    </lineage>
</organism>
<keyword evidence="3" id="KW-0804">Transcription</keyword>
<evidence type="ECO:0000256" key="1">
    <source>
        <dbReference type="ARBA" id="ARBA00023015"/>
    </source>
</evidence>
<dbReference type="Pfam" id="PF12802">
    <property type="entry name" value="MarR_2"/>
    <property type="match status" value="1"/>
</dbReference>
<dbReference type="GO" id="GO:0003677">
    <property type="term" value="F:DNA binding"/>
    <property type="evidence" value="ECO:0007669"/>
    <property type="project" value="UniProtKB-KW"/>
</dbReference>
<accession>A0A1F5VMR2</accession>
<keyword evidence="1" id="KW-0805">Transcription regulation</keyword>
<dbReference type="Proteomes" id="UP000178943">
    <property type="component" value="Unassembled WGS sequence"/>
</dbReference>
<name>A0A1F5VMR2_9BACT</name>
<dbReference type="PANTHER" id="PTHR42756:SF1">
    <property type="entry name" value="TRANSCRIPTIONAL REPRESSOR OF EMRAB OPERON"/>
    <property type="match status" value="1"/>
</dbReference>
<dbReference type="Gene3D" id="1.10.10.10">
    <property type="entry name" value="Winged helix-like DNA-binding domain superfamily/Winged helix DNA-binding domain"/>
    <property type="match status" value="1"/>
</dbReference>
<dbReference type="GO" id="GO:0003700">
    <property type="term" value="F:DNA-binding transcription factor activity"/>
    <property type="evidence" value="ECO:0007669"/>
    <property type="project" value="InterPro"/>
</dbReference>
<proteinExistence type="predicted"/>
<dbReference type="PANTHER" id="PTHR42756">
    <property type="entry name" value="TRANSCRIPTIONAL REGULATOR, MARR"/>
    <property type="match status" value="1"/>
</dbReference>